<feature type="domain" description="Phenol hydroxylase-like C-terminal dimerisation" evidence="6">
    <location>
        <begin position="395"/>
        <end position="588"/>
    </location>
</feature>
<dbReference type="Proteomes" id="UP000279259">
    <property type="component" value="Unassembled WGS sequence"/>
</dbReference>
<evidence type="ECO:0000313" key="8">
    <source>
        <dbReference type="Proteomes" id="UP000279259"/>
    </source>
</evidence>
<name>A0A427YXF8_9TREE</name>
<dbReference type="SUPFAM" id="SSF51905">
    <property type="entry name" value="FAD/NAD(P)-binding domain"/>
    <property type="match status" value="1"/>
</dbReference>
<evidence type="ECO:0000256" key="2">
    <source>
        <dbReference type="ARBA" id="ARBA00022630"/>
    </source>
</evidence>
<sequence length="594" mass="66190">MVKQLEVAVVGSGSAGLSAALWLATYGIKIKVFEKRDGPLKLGHADGVQCRTVEIFESFGLAPQLLAESHWITEVIFWSGASEQGIVREGSVSDPPPGITHQPHVVLSQGRINGMLVEEMMKRNKQDIEYSSSVIAVDFDDSKLGDHSAYPITLTVEKEGVREAYQAKYLLGCDGAHSTTRRSIGANMEGQSTEAIWGVMDTTVRTDFPDIRKKCTIRTKHGTILLIPREHSHLERFYVELPKGTKASEVTLDTVHDIARKIMYPYKMEFVDHQWWSAYSIGQRLASTMHIQNRLFLTGDACHTHSPKAGQGMNISLQDGYNIGWKLANVLSGRADPSILESYVSERRKTAKELIDFDTAFSKMMASDADGAVSSEEFAEGFAKSGKFTTGVSAVYDDSILTADTTGTVQTAFVNGMRFPSAQVVRFCDSVTMQLSRALPSDGKWRIMVFGGKLDNLKKVNEIGAYLESDTGPLKPYRRHGEWIDAFIEPVLVMYGDRTKFEFKDVNEIYYPITGEKKLAGKSNPSLTIYFDDDSRHHGHGHAYEAYGIDPSQGCLVIVRPDQYISAVLSMDDHAMISEFFKRFLITQENKSRR</sequence>
<dbReference type="InterPro" id="IPR050641">
    <property type="entry name" value="RIFMO-like"/>
</dbReference>
<evidence type="ECO:0000259" key="6">
    <source>
        <dbReference type="Pfam" id="PF07976"/>
    </source>
</evidence>
<evidence type="ECO:0000313" key="7">
    <source>
        <dbReference type="EMBL" id="RSH95766.1"/>
    </source>
</evidence>
<dbReference type="EMBL" id="RSCD01000001">
    <property type="protein sequence ID" value="RSH95766.1"/>
    <property type="molecule type" value="Genomic_DNA"/>
</dbReference>
<reference evidence="7 8" key="1">
    <citation type="submission" date="2018-11" db="EMBL/GenBank/DDBJ databases">
        <title>Genome sequence of Saitozyma podzolica DSM 27192.</title>
        <authorList>
            <person name="Aliyu H."/>
            <person name="Gorte O."/>
            <person name="Ochsenreither K."/>
        </authorList>
    </citation>
    <scope>NUCLEOTIDE SEQUENCE [LARGE SCALE GENOMIC DNA]</scope>
    <source>
        <strain evidence="7 8">DSM 27192</strain>
    </source>
</reference>
<dbReference type="Pfam" id="PF07976">
    <property type="entry name" value="Phe_hydrox_dim"/>
    <property type="match status" value="1"/>
</dbReference>
<dbReference type="Gene3D" id="3.40.30.20">
    <property type="match status" value="1"/>
</dbReference>
<dbReference type="GO" id="GO:0071949">
    <property type="term" value="F:FAD binding"/>
    <property type="evidence" value="ECO:0007669"/>
    <property type="project" value="InterPro"/>
</dbReference>
<keyword evidence="4" id="KW-0560">Oxidoreductase</keyword>
<dbReference type="Gene3D" id="3.30.9.10">
    <property type="entry name" value="D-Amino Acid Oxidase, subunit A, domain 2"/>
    <property type="match status" value="1"/>
</dbReference>
<dbReference type="AlphaFoldDB" id="A0A427YXF8"/>
<evidence type="ECO:0000256" key="1">
    <source>
        <dbReference type="ARBA" id="ARBA00007801"/>
    </source>
</evidence>
<keyword evidence="8" id="KW-1185">Reference proteome</keyword>
<dbReference type="GO" id="GO:0016709">
    <property type="term" value="F:oxidoreductase activity, acting on paired donors, with incorporation or reduction of molecular oxygen, NAD(P)H as one donor, and incorporation of one atom of oxygen"/>
    <property type="evidence" value="ECO:0007669"/>
    <property type="project" value="UniProtKB-ARBA"/>
</dbReference>
<dbReference type="OrthoDB" id="1716816at2759"/>
<dbReference type="Gene3D" id="3.50.50.60">
    <property type="entry name" value="FAD/NAD(P)-binding domain"/>
    <property type="match status" value="1"/>
</dbReference>
<evidence type="ECO:0008006" key="9">
    <source>
        <dbReference type="Google" id="ProtNLM"/>
    </source>
</evidence>
<evidence type="ECO:0000259" key="5">
    <source>
        <dbReference type="Pfam" id="PF01494"/>
    </source>
</evidence>
<accession>A0A427YXF8</accession>
<dbReference type="PANTHER" id="PTHR43004">
    <property type="entry name" value="TRK SYSTEM POTASSIUM UPTAKE PROTEIN"/>
    <property type="match status" value="1"/>
</dbReference>
<dbReference type="InterPro" id="IPR012941">
    <property type="entry name" value="Phe_hydrox_C_dim_dom"/>
</dbReference>
<dbReference type="CDD" id="cd02979">
    <property type="entry name" value="PHOX_C"/>
    <property type="match status" value="1"/>
</dbReference>
<gene>
    <name evidence="7" type="ORF">EHS25_000858</name>
</gene>
<dbReference type="InterPro" id="IPR002938">
    <property type="entry name" value="FAD-bd"/>
</dbReference>
<dbReference type="InterPro" id="IPR036249">
    <property type="entry name" value="Thioredoxin-like_sf"/>
</dbReference>
<evidence type="ECO:0000256" key="4">
    <source>
        <dbReference type="ARBA" id="ARBA00023002"/>
    </source>
</evidence>
<proteinExistence type="inferred from homology"/>
<dbReference type="InterPro" id="IPR036188">
    <property type="entry name" value="FAD/NAD-bd_sf"/>
</dbReference>
<protein>
    <recommendedName>
        <fullName evidence="9">Phenol 2-monooxygenase</fullName>
    </recommendedName>
</protein>
<dbReference type="PRINTS" id="PR00420">
    <property type="entry name" value="RNGMNOXGNASE"/>
</dbReference>
<keyword evidence="2" id="KW-0285">Flavoprotein</keyword>
<keyword evidence="3" id="KW-0274">FAD</keyword>
<dbReference type="SUPFAM" id="SSF54373">
    <property type="entry name" value="FAD-linked reductases, C-terminal domain"/>
    <property type="match status" value="1"/>
</dbReference>
<dbReference type="InterPro" id="IPR038220">
    <property type="entry name" value="PHOX_C_sf"/>
</dbReference>
<comment type="similarity">
    <text evidence="1">Belongs to the PheA/TfdB FAD monooxygenase family.</text>
</comment>
<organism evidence="7 8">
    <name type="scientific">Saitozyma podzolica</name>
    <dbReference type="NCBI Taxonomy" id="1890683"/>
    <lineage>
        <taxon>Eukaryota</taxon>
        <taxon>Fungi</taxon>
        <taxon>Dikarya</taxon>
        <taxon>Basidiomycota</taxon>
        <taxon>Agaricomycotina</taxon>
        <taxon>Tremellomycetes</taxon>
        <taxon>Tremellales</taxon>
        <taxon>Trimorphomycetaceae</taxon>
        <taxon>Saitozyma</taxon>
    </lineage>
</organism>
<dbReference type="SUPFAM" id="SSF52833">
    <property type="entry name" value="Thioredoxin-like"/>
    <property type="match status" value="1"/>
</dbReference>
<dbReference type="Pfam" id="PF01494">
    <property type="entry name" value="FAD_binding_3"/>
    <property type="match status" value="1"/>
</dbReference>
<comment type="caution">
    <text evidence="7">The sequence shown here is derived from an EMBL/GenBank/DDBJ whole genome shotgun (WGS) entry which is preliminary data.</text>
</comment>
<dbReference type="PANTHER" id="PTHR43004:SF10">
    <property type="entry name" value="2-MONOOXYGENASE, PUTATIVE (AFU_ORTHOLOGUE AFUA_6G11480)-RELATED"/>
    <property type="match status" value="1"/>
</dbReference>
<dbReference type="STRING" id="1890683.A0A427YXF8"/>
<feature type="domain" description="FAD-binding" evidence="5">
    <location>
        <begin position="5"/>
        <end position="357"/>
    </location>
</feature>
<evidence type="ECO:0000256" key="3">
    <source>
        <dbReference type="ARBA" id="ARBA00022827"/>
    </source>
</evidence>